<dbReference type="Pfam" id="PF01981">
    <property type="entry name" value="PTH2"/>
    <property type="match status" value="1"/>
</dbReference>
<evidence type="ECO:0000313" key="7">
    <source>
        <dbReference type="Proteomes" id="UP001059836"/>
    </source>
</evidence>
<proteinExistence type="inferred from homology"/>
<keyword evidence="7" id="KW-1185">Reference proteome</keyword>
<feature type="compositionally biased region" description="Polar residues" evidence="5">
    <location>
        <begin position="1"/>
        <end position="11"/>
    </location>
</feature>
<organism evidence="6 7">
    <name type="scientific">Gordonia pseudamarae</name>
    <dbReference type="NCBI Taxonomy" id="2831662"/>
    <lineage>
        <taxon>Bacteria</taxon>
        <taxon>Bacillati</taxon>
        <taxon>Actinomycetota</taxon>
        <taxon>Actinomycetes</taxon>
        <taxon>Mycobacteriales</taxon>
        <taxon>Gordoniaceae</taxon>
        <taxon>Gordonia</taxon>
    </lineage>
</organism>
<evidence type="ECO:0000313" key="6">
    <source>
        <dbReference type="EMBL" id="QHN36011.1"/>
    </source>
</evidence>
<protein>
    <recommendedName>
        <fullName evidence="1">peptidyl-tRNA hydrolase</fullName>
        <ecNumber evidence="1">3.1.1.29</ecNumber>
    </recommendedName>
</protein>
<name>A0ABX6ILL3_9ACTN</name>
<dbReference type="EMBL" id="CP045809">
    <property type="protein sequence ID" value="QHN36011.1"/>
    <property type="molecule type" value="Genomic_DNA"/>
</dbReference>
<reference evidence="6" key="1">
    <citation type="journal article" date="2021" name="Nat. Microbiol.">
        <title>Cocultivation of an ultrasmall environmental parasitic bacterium with lytic ability against bacteria associated with wastewater foams.</title>
        <authorList>
            <person name="Batinovic S."/>
            <person name="Rose J.J.A."/>
            <person name="Ratcliffe J."/>
            <person name="Seviour R.J."/>
            <person name="Petrovski S."/>
        </authorList>
    </citation>
    <scope>NUCLEOTIDE SEQUENCE</scope>
    <source>
        <strain evidence="6">CON9</strain>
    </source>
</reference>
<evidence type="ECO:0000256" key="5">
    <source>
        <dbReference type="SAM" id="MobiDB-lite"/>
    </source>
</evidence>
<keyword evidence="2 6" id="KW-0378">Hydrolase</keyword>
<evidence type="ECO:0000256" key="3">
    <source>
        <dbReference type="ARBA" id="ARBA00038050"/>
    </source>
</evidence>
<gene>
    <name evidence="6" type="ORF">GII31_15165</name>
</gene>
<sequence length="276" mass="29450">MRCCSSWASPETRSRPPTPQTGCCAASRWTSLVNPDEQHVGIEAYRRLTRYVGGHEDPPDPADVLAMQMVLRIEKTSPPDRTDLLTAAARAVALLCLDERTEGEGPWAAPMDAWCDARIRKIARRARGAQWEAAQQVWGVTATEGDAGARAYVPGRVGDIDRRIGKLQIGGTDVPGELQTAPGPGVVLWLGPDLNMTVGKCAAQVGHAAMLAVRLMSAGDATRWHDDGCPLMVRQAATGRWHALLEADARGTAVAVRDAGFTEIAPGSVTVIADIG</sequence>
<feature type="region of interest" description="Disordered" evidence="5">
    <location>
        <begin position="1"/>
        <end position="21"/>
    </location>
</feature>
<dbReference type="InterPro" id="IPR002833">
    <property type="entry name" value="PTH2"/>
</dbReference>
<dbReference type="PANTHER" id="PTHR12649">
    <property type="entry name" value="PEPTIDYL-TRNA HYDROLASE 2"/>
    <property type="match status" value="1"/>
</dbReference>
<dbReference type="InterPro" id="IPR023476">
    <property type="entry name" value="Pep_tRNA_hydro_II_dom_sf"/>
</dbReference>
<comment type="catalytic activity">
    <reaction evidence="4">
        <text>an N-acyl-L-alpha-aminoacyl-tRNA + H2O = an N-acyl-L-amino acid + a tRNA + H(+)</text>
        <dbReference type="Rhea" id="RHEA:54448"/>
        <dbReference type="Rhea" id="RHEA-COMP:10123"/>
        <dbReference type="Rhea" id="RHEA-COMP:13883"/>
        <dbReference type="ChEBI" id="CHEBI:15377"/>
        <dbReference type="ChEBI" id="CHEBI:15378"/>
        <dbReference type="ChEBI" id="CHEBI:59874"/>
        <dbReference type="ChEBI" id="CHEBI:78442"/>
        <dbReference type="ChEBI" id="CHEBI:138191"/>
        <dbReference type="EC" id="3.1.1.29"/>
    </reaction>
</comment>
<dbReference type="Gene3D" id="3.40.1490.10">
    <property type="entry name" value="Bit1"/>
    <property type="match status" value="1"/>
</dbReference>
<dbReference type="SUPFAM" id="SSF102462">
    <property type="entry name" value="Peptidyl-tRNA hydrolase II"/>
    <property type="match status" value="1"/>
</dbReference>
<evidence type="ECO:0000256" key="1">
    <source>
        <dbReference type="ARBA" id="ARBA00013260"/>
    </source>
</evidence>
<evidence type="ECO:0000256" key="2">
    <source>
        <dbReference type="ARBA" id="ARBA00022801"/>
    </source>
</evidence>
<dbReference type="EC" id="3.1.1.29" evidence="1"/>
<evidence type="ECO:0000256" key="4">
    <source>
        <dbReference type="ARBA" id="ARBA00048707"/>
    </source>
</evidence>
<accession>A0ABX6ILL3</accession>
<dbReference type="GO" id="GO:0016787">
    <property type="term" value="F:hydrolase activity"/>
    <property type="evidence" value="ECO:0007669"/>
    <property type="project" value="UniProtKB-KW"/>
</dbReference>
<comment type="similarity">
    <text evidence="3">Belongs to the PTH2 family.</text>
</comment>
<dbReference type="PANTHER" id="PTHR12649:SF11">
    <property type="entry name" value="PEPTIDYL-TRNA HYDROLASE 2, MITOCHONDRIAL"/>
    <property type="match status" value="1"/>
</dbReference>
<dbReference type="Proteomes" id="UP001059836">
    <property type="component" value="Chromosome"/>
</dbReference>